<reference evidence="1 2" key="1">
    <citation type="journal article" date="2020" name="Mol. Biol. Evol.">
        <title>Distinct Expression and Methylation Patterns for Genes with Different Fates following a Single Whole-Genome Duplication in Flowering Plants.</title>
        <authorList>
            <person name="Shi T."/>
            <person name="Rahmani R.S."/>
            <person name="Gugger P.F."/>
            <person name="Wang M."/>
            <person name="Li H."/>
            <person name="Zhang Y."/>
            <person name="Li Z."/>
            <person name="Wang Q."/>
            <person name="Van de Peer Y."/>
            <person name="Marchal K."/>
            <person name="Chen J."/>
        </authorList>
    </citation>
    <scope>NUCLEOTIDE SEQUENCE [LARGE SCALE GENOMIC DNA]</scope>
    <source>
        <tissue evidence="1">Leaf</tissue>
    </source>
</reference>
<evidence type="ECO:0000313" key="2">
    <source>
        <dbReference type="Proteomes" id="UP000607653"/>
    </source>
</evidence>
<accession>A0A822ZW99</accession>
<sequence length="88" mass="10351">MLFLLNVEKCSENLVGSYPWEDLLHPSVNQNMTASRKPNHNQYSVLQTPVDILEINFSCFTRYVFLQERLVWSVDYHLHQWIGSIAQP</sequence>
<dbReference type="Proteomes" id="UP000607653">
    <property type="component" value="Unassembled WGS sequence"/>
</dbReference>
<dbReference type="EMBL" id="DUZY01000008">
    <property type="protein sequence ID" value="DAD47605.1"/>
    <property type="molecule type" value="Genomic_DNA"/>
</dbReference>
<name>A0A822ZW99_NELNU</name>
<comment type="caution">
    <text evidence="1">The sequence shown here is derived from an EMBL/GenBank/DDBJ whole genome shotgun (WGS) entry which is preliminary data.</text>
</comment>
<keyword evidence="2" id="KW-1185">Reference proteome</keyword>
<proteinExistence type="predicted"/>
<protein>
    <submittedName>
        <fullName evidence="1">Uncharacterized protein</fullName>
    </submittedName>
</protein>
<organism evidence="1 2">
    <name type="scientific">Nelumbo nucifera</name>
    <name type="common">Sacred lotus</name>
    <dbReference type="NCBI Taxonomy" id="4432"/>
    <lineage>
        <taxon>Eukaryota</taxon>
        <taxon>Viridiplantae</taxon>
        <taxon>Streptophyta</taxon>
        <taxon>Embryophyta</taxon>
        <taxon>Tracheophyta</taxon>
        <taxon>Spermatophyta</taxon>
        <taxon>Magnoliopsida</taxon>
        <taxon>Proteales</taxon>
        <taxon>Nelumbonaceae</taxon>
        <taxon>Nelumbo</taxon>
    </lineage>
</organism>
<gene>
    <name evidence="1" type="ORF">HUJ06_017542</name>
</gene>
<evidence type="ECO:0000313" key="1">
    <source>
        <dbReference type="EMBL" id="DAD47605.1"/>
    </source>
</evidence>
<dbReference type="AlphaFoldDB" id="A0A822ZW99"/>